<proteinExistence type="predicted"/>
<sequence>MGHMLAGSLRSEAFWLSDTLPLGSHKWRFPPRVATKFDEIHHNEMAGAVCVLRLQQRTTRSPMASYSHRFSPYHRAPQPPRPVLSPSQRGQTWESGPVSHHGHSSLRLLIPYLPARGERPVPAAPGPRTQVSHHLRYTYYRPSHLSTSILPPLSCRISFSLPRTLSN</sequence>
<accession>A0AA40CX61</accession>
<name>A0AA40CX61_9PEZI</name>
<comment type="caution">
    <text evidence="2">The sequence shown here is derived from an EMBL/GenBank/DDBJ whole genome shotgun (WGS) entry which is preliminary data.</text>
</comment>
<dbReference type="AlphaFoldDB" id="A0AA40CX61"/>
<evidence type="ECO:0000313" key="3">
    <source>
        <dbReference type="Proteomes" id="UP001174936"/>
    </source>
</evidence>
<protein>
    <submittedName>
        <fullName evidence="2">Uncharacterized protein</fullName>
    </submittedName>
</protein>
<reference evidence="2" key="1">
    <citation type="submission" date="2023-06" db="EMBL/GenBank/DDBJ databases">
        <title>Genome-scale phylogeny and comparative genomics of the fungal order Sordariales.</title>
        <authorList>
            <consortium name="Lawrence Berkeley National Laboratory"/>
            <person name="Hensen N."/>
            <person name="Bonometti L."/>
            <person name="Westerberg I."/>
            <person name="Brannstrom I.O."/>
            <person name="Guillou S."/>
            <person name="Cros-Aarteil S."/>
            <person name="Calhoun S."/>
            <person name="Haridas S."/>
            <person name="Kuo A."/>
            <person name="Mondo S."/>
            <person name="Pangilinan J."/>
            <person name="Riley R."/>
            <person name="Labutti K."/>
            <person name="Andreopoulos B."/>
            <person name="Lipzen A."/>
            <person name="Chen C."/>
            <person name="Yanf M."/>
            <person name="Daum C."/>
            <person name="Ng V."/>
            <person name="Clum A."/>
            <person name="Steindorff A."/>
            <person name="Ohm R."/>
            <person name="Martin F."/>
            <person name="Silar P."/>
            <person name="Natvig D."/>
            <person name="Lalanne C."/>
            <person name="Gautier V."/>
            <person name="Ament-Velasquez S.L."/>
            <person name="Kruys A."/>
            <person name="Hutchinson M.I."/>
            <person name="Powell A.J."/>
            <person name="Barry K."/>
            <person name="Miller A.N."/>
            <person name="Grigoriev I.V."/>
            <person name="Debuchy R."/>
            <person name="Gladieux P."/>
            <person name="Thoren M.H."/>
            <person name="Johannesson H."/>
        </authorList>
    </citation>
    <scope>NUCLEOTIDE SEQUENCE</scope>
    <source>
        <strain evidence="2">SMH2532-1</strain>
    </source>
</reference>
<evidence type="ECO:0000256" key="1">
    <source>
        <dbReference type="SAM" id="MobiDB-lite"/>
    </source>
</evidence>
<organism evidence="2 3">
    <name type="scientific">Cercophora newfieldiana</name>
    <dbReference type="NCBI Taxonomy" id="92897"/>
    <lineage>
        <taxon>Eukaryota</taxon>
        <taxon>Fungi</taxon>
        <taxon>Dikarya</taxon>
        <taxon>Ascomycota</taxon>
        <taxon>Pezizomycotina</taxon>
        <taxon>Sordariomycetes</taxon>
        <taxon>Sordariomycetidae</taxon>
        <taxon>Sordariales</taxon>
        <taxon>Lasiosphaeriaceae</taxon>
        <taxon>Cercophora</taxon>
    </lineage>
</organism>
<dbReference type="Proteomes" id="UP001174936">
    <property type="component" value="Unassembled WGS sequence"/>
</dbReference>
<gene>
    <name evidence="2" type="ORF">B0T16DRAFT_1088</name>
</gene>
<dbReference type="EMBL" id="JAULSV010000001">
    <property type="protein sequence ID" value="KAK0654845.1"/>
    <property type="molecule type" value="Genomic_DNA"/>
</dbReference>
<feature type="compositionally biased region" description="Polar residues" evidence="1">
    <location>
        <begin position="85"/>
        <end position="94"/>
    </location>
</feature>
<evidence type="ECO:0000313" key="2">
    <source>
        <dbReference type="EMBL" id="KAK0654845.1"/>
    </source>
</evidence>
<keyword evidence="3" id="KW-1185">Reference proteome</keyword>
<feature type="region of interest" description="Disordered" evidence="1">
    <location>
        <begin position="71"/>
        <end position="102"/>
    </location>
</feature>